<keyword evidence="2" id="KW-0732">Signal</keyword>
<dbReference type="GO" id="GO:0005509">
    <property type="term" value="F:calcium ion binding"/>
    <property type="evidence" value="ECO:0007669"/>
    <property type="project" value="InterPro"/>
</dbReference>
<evidence type="ECO:0000256" key="1">
    <source>
        <dbReference type="ARBA" id="ARBA00010771"/>
    </source>
</evidence>
<reference evidence="3" key="2">
    <citation type="submission" date="2025-08" db="UniProtKB">
        <authorList>
            <consortium name="Ensembl"/>
        </authorList>
    </citation>
    <scope>IDENTIFICATION</scope>
</reference>
<gene>
    <name evidence="3" type="primary">MFAP4</name>
</gene>
<accession>A0AAQ6AAY9</accession>
<reference evidence="3" key="3">
    <citation type="submission" date="2025-09" db="UniProtKB">
        <authorList>
            <consortium name="Ensembl"/>
        </authorList>
    </citation>
    <scope>IDENTIFICATION</scope>
</reference>
<dbReference type="Proteomes" id="UP001501940">
    <property type="component" value="Chromosome 4"/>
</dbReference>
<feature type="chain" id="PRO_5043378012" description="Ependymin-like 1" evidence="2">
    <location>
        <begin position="20"/>
        <end position="268"/>
    </location>
</feature>
<dbReference type="PANTHER" id="PTHR10697">
    <property type="entry name" value="MAMMALIAN EPENDYMIN-RELATED PROTEIN 1"/>
    <property type="match status" value="1"/>
</dbReference>
<dbReference type="AlphaFoldDB" id="A0AAQ6AAY9"/>
<evidence type="ECO:0000313" key="4">
    <source>
        <dbReference type="Proteomes" id="UP001501940"/>
    </source>
</evidence>
<feature type="signal peptide" evidence="2">
    <location>
        <begin position="1"/>
        <end position="19"/>
    </location>
</feature>
<name>A0AAQ6AAY9_AMPOC</name>
<keyword evidence="4" id="KW-1185">Reference proteome</keyword>
<dbReference type="InterPro" id="IPR001299">
    <property type="entry name" value="Ependymin"/>
</dbReference>
<comment type="similarity">
    <text evidence="1">Belongs to the ependymin family.</text>
</comment>
<dbReference type="Pfam" id="PF00811">
    <property type="entry name" value="Ependymin"/>
    <property type="match status" value="1"/>
</dbReference>
<dbReference type="SMART" id="SM00026">
    <property type="entry name" value="EPEND"/>
    <property type="match status" value="1"/>
</dbReference>
<dbReference type="PANTHER" id="PTHR10697:SF5">
    <property type="entry name" value="EPENDYMIN-RELATED"/>
    <property type="match status" value="1"/>
</dbReference>
<dbReference type="GO" id="GO:0005764">
    <property type="term" value="C:lysosome"/>
    <property type="evidence" value="ECO:0007669"/>
    <property type="project" value="TreeGrafter"/>
</dbReference>
<protein>
    <recommendedName>
        <fullName evidence="5">Ependymin-like 1</fullName>
    </recommendedName>
</protein>
<reference evidence="3 4" key="1">
    <citation type="submission" date="2022-01" db="EMBL/GenBank/DDBJ databases">
        <title>A chromosome-scale genome assembly of the false clownfish, Amphiprion ocellaris.</title>
        <authorList>
            <person name="Ryu T."/>
        </authorList>
    </citation>
    <scope>NUCLEOTIDE SEQUENCE [LARGE SCALE GENOMIC DNA]</scope>
</reference>
<dbReference type="GO" id="GO:0007160">
    <property type="term" value="P:cell-matrix adhesion"/>
    <property type="evidence" value="ECO:0007669"/>
    <property type="project" value="InterPro"/>
</dbReference>
<dbReference type="PRINTS" id="PR00317">
    <property type="entry name" value="EPENDYMIN"/>
</dbReference>
<dbReference type="Ensembl" id="ENSAOCT00000034582.1">
    <property type="protein sequence ID" value="ENSAOCP00000074262.1"/>
    <property type="gene ID" value="ENSAOCG00000032980.1"/>
</dbReference>
<proteinExistence type="inferred from homology"/>
<dbReference type="GeneTree" id="ENSGT00940000164430"/>
<organism evidence="3 4">
    <name type="scientific">Amphiprion ocellaris</name>
    <name type="common">Clown anemonefish</name>
    <dbReference type="NCBI Taxonomy" id="80972"/>
    <lineage>
        <taxon>Eukaryota</taxon>
        <taxon>Metazoa</taxon>
        <taxon>Chordata</taxon>
        <taxon>Craniata</taxon>
        <taxon>Vertebrata</taxon>
        <taxon>Euteleostomi</taxon>
        <taxon>Actinopterygii</taxon>
        <taxon>Neopterygii</taxon>
        <taxon>Teleostei</taxon>
        <taxon>Neoteleostei</taxon>
        <taxon>Acanthomorphata</taxon>
        <taxon>Ovalentaria</taxon>
        <taxon>Pomacentridae</taxon>
        <taxon>Amphiprion</taxon>
    </lineage>
</organism>
<dbReference type="GO" id="GO:0005576">
    <property type="term" value="C:extracellular region"/>
    <property type="evidence" value="ECO:0007669"/>
    <property type="project" value="InterPro"/>
</dbReference>
<evidence type="ECO:0000313" key="3">
    <source>
        <dbReference type="Ensembl" id="ENSAOCP00000074262.1"/>
    </source>
</evidence>
<sequence>MNFICLLSCFGLLLAAAAAQHPKPCVSPPLMSGSHTTLLGEGMTATGTIAYDAYGQRVRIREIGLVGNGTSFMDGLLLFSQYTYYEIDWKRFTCSKWKLVDDFFPMEVPKDAKLTAQVVMGASSFGGMGVLVNNWYGSLPGNGMYSYVFTEIGCIPLTFTTYTPADGWATLRPKNYRLFTTCSNSWYRTSPHGSRRFPSHFYSEAHLLLLKLLTNVSAALKSGLQNFLKTLKVSSAAGCFVELLQKTSLNHMEGPQDSRPNETIQKPN</sequence>
<evidence type="ECO:0008006" key="5">
    <source>
        <dbReference type="Google" id="ProtNLM"/>
    </source>
</evidence>
<evidence type="ECO:0000256" key="2">
    <source>
        <dbReference type="SAM" id="SignalP"/>
    </source>
</evidence>